<name>A0A9N7VYE5_PLEPL</name>
<evidence type="ECO:0000256" key="5">
    <source>
        <dbReference type="ARBA" id="ARBA00023274"/>
    </source>
</evidence>
<sequence>MLMFTFGNALAQAHKLYGTEPQHVLHCPITVQAVGTNGRIFQFLVFQLNTTDLSGNDGIKNQVWLDEDVDLYGFAKVRPLIKKKQVKVPSGLAGYNSETFRKFLALYLHGAV</sequence>
<keyword evidence="2" id="KW-0809">Transit peptide</keyword>
<comment type="subcellular location">
    <subcellularLocation>
        <location evidence="1">Mitochondrion</location>
    </subcellularLocation>
</comment>
<proteinExistence type="inferred from homology"/>
<dbReference type="EMBL" id="CADEAL010004309">
    <property type="protein sequence ID" value="CAB1456731.1"/>
    <property type="molecule type" value="Genomic_DNA"/>
</dbReference>
<dbReference type="GO" id="GO:0005840">
    <property type="term" value="C:ribosome"/>
    <property type="evidence" value="ECO:0007669"/>
    <property type="project" value="UniProtKB-KW"/>
</dbReference>
<protein>
    <recommendedName>
        <fullName evidence="7">Large ribosomal subunit protein mL37</fullName>
    </recommendedName>
    <alternativeName>
        <fullName evidence="8">39S ribosomal protein L37, mitochondrial</fullName>
    </alternativeName>
</protein>
<dbReference type="PANTHER" id="PTHR15889:SF2">
    <property type="entry name" value="LARGE RIBOSOMAL SUBUNIT PROTEIN ML37"/>
    <property type="match status" value="1"/>
</dbReference>
<evidence type="ECO:0000256" key="2">
    <source>
        <dbReference type="ARBA" id="ARBA00022946"/>
    </source>
</evidence>
<keyword evidence="4" id="KW-0496">Mitochondrion</keyword>
<evidence type="ECO:0000256" key="7">
    <source>
        <dbReference type="ARBA" id="ARBA00039442"/>
    </source>
</evidence>
<gene>
    <name evidence="9" type="ORF">PLEPLA_LOCUS44523</name>
</gene>
<keyword evidence="3" id="KW-0689">Ribosomal protein</keyword>
<comment type="caution">
    <text evidence="9">The sequence shown here is derived from an EMBL/GenBank/DDBJ whole genome shotgun (WGS) entry which is preliminary data.</text>
</comment>
<dbReference type="PANTHER" id="PTHR15889">
    <property type="entry name" value="MITOCHONDRIAL RIBOSOMAL PROTEIN L37"/>
    <property type="match status" value="1"/>
</dbReference>
<evidence type="ECO:0000256" key="6">
    <source>
        <dbReference type="ARBA" id="ARBA00037985"/>
    </source>
</evidence>
<accession>A0A9N7VYE5</accession>
<dbReference type="InterPro" id="IPR010793">
    <property type="entry name" value="Ribosomal_mL37/mL65"/>
</dbReference>
<comment type="similarity">
    <text evidence="6">Belongs to the mitochondrion-specific ribosomal protein mL37 family.</text>
</comment>
<dbReference type="Pfam" id="PF07147">
    <property type="entry name" value="PDCD9"/>
    <property type="match status" value="1"/>
</dbReference>
<dbReference type="AlphaFoldDB" id="A0A9N7VYE5"/>
<dbReference type="GO" id="GO:0003735">
    <property type="term" value="F:structural constituent of ribosome"/>
    <property type="evidence" value="ECO:0007669"/>
    <property type="project" value="InterPro"/>
</dbReference>
<dbReference type="Proteomes" id="UP001153269">
    <property type="component" value="Unassembled WGS sequence"/>
</dbReference>
<evidence type="ECO:0000256" key="1">
    <source>
        <dbReference type="ARBA" id="ARBA00004173"/>
    </source>
</evidence>
<dbReference type="GO" id="GO:1990904">
    <property type="term" value="C:ribonucleoprotein complex"/>
    <property type="evidence" value="ECO:0007669"/>
    <property type="project" value="UniProtKB-KW"/>
</dbReference>
<keyword evidence="10" id="KW-1185">Reference proteome</keyword>
<evidence type="ECO:0000256" key="8">
    <source>
        <dbReference type="ARBA" id="ARBA00041617"/>
    </source>
</evidence>
<dbReference type="GO" id="GO:0005739">
    <property type="term" value="C:mitochondrion"/>
    <property type="evidence" value="ECO:0007669"/>
    <property type="project" value="UniProtKB-SubCell"/>
</dbReference>
<evidence type="ECO:0000313" key="9">
    <source>
        <dbReference type="EMBL" id="CAB1456731.1"/>
    </source>
</evidence>
<reference evidence="9" key="1">
    <citation type="submission" date="2020-03" db="EMBL/GenBank/DDBJ databases">
        <authorList>
            <person name="Weist P."/>
        </authorList>
    </citation>
    <scope>NUCLEOTIDE SEQUENCE</scope>
</reference>
<evidence type="ECO:0000256" key="3">
    <source>
        <dbReference type="ARBA" id="ARBA00022980"/>
    </source>
</evidence>
<evidence type="ECO:0000313" key="10">
    <source>
        <dbReference type="Proteomes" id="UP001153269"/>
    </source>
</evidence>
<organism evidence="9 10">
    <name type="scientific">Pleuronectes platessa</name>
    <name type="common">European plaice</name>
    <dbReference type="NCBI Taxonomy" id="8262"/>
    <lineage>
        <taxon>Eukaryota</taxon>
        <taxon>Metazoa</taxon>
        <taxon>Chordata</taxon>
        <taxon>Craniata</taxon>
        <taxon>Vertebrata</taxon>
        <taxon>Euteleostomi</taxon>
        <taxon>Actinopterygii</taxon>
        <taxon>Neopterygii</taxon>
        <taxon>Teleostei</taxon>
        <taxon>Neoteleostei</taxon>
        <taxon>Acanthomorphata</taxon>
        <taxon>Carangaria</taxon>
        <taxon>Pleuronectiformes</taxon>
        <taxon>Pleuronectoidei</taxon>
        <taxon>Pleuronectidae</taxon>
        <taxon>Pleuronectes</taxon>
    </lineage>
</organism>
<evidence type="ECO:0000256" key="4">
    <source>
        <dbReference type="ARBA" id="ARBA00023128"/>
    </source>
</evidence>
<dbReference type="GO" id="GO:0006412">
    <property type="term" value="P:translation"/>
    <property type="evidence" value="ECO:0007669"/>
    <property type="project" value="InterPro"/>
</dbReference>
<dbReference type="InterPro" id="IPR052482">
    <property type="entry name" value="mtLSU_mL37"/>
</dbReference>
<keyword evidence="5" id="KW-0687">Ribonucleoprotein</keyword>